<evidence type="ECO:0000313" key="2">
    <source>
        <dbReference type="WBParaSite" id="Hba_00870"/>
    </source>
</evidence>
<name>A0A1I7W8C0_HETBA</name>
<proteinExistence type="predicted"/>
<accession>A0A1I7W8C0</accession>
<protein>
    <submittedName>
        <fullName evidence="2">Reverse transcriptase domain-containing protein</fullName>
    </submittedName>
</protein>
<evidence type="ECO:0000313" key="1">
    <source>
        <dbReference type="Proteomes" id="UP000095283"/>
    </source>
</evidence>
<keyword evidence="1" id="KW-1185">Reference proteome</keyword>
<dbReference type="AlphaFoldDB" id="A0A1I7W8C0"/>
<reference evidence="2" key="1">
    <citation type="submission" date="2016-11" db="UniProtKB">
        <authorList>
            <consortium name="WormBaseParasite"/>
        </authorList>
    </citation>
    <scope>IDENTIFICATION</scope>
</reference>
<organism evidence="1 2">
    <name type="scientific">Heterorhabditis bacteriophora</name>
    <name type="common">Entomopathogenic nematode worm</name>
    <dbReference type="NCBI Taxonomy" id="37862"/>
    <lineage>
        <taxon>Eukaryota</taxon>
        <taxon>Metazoa</taxon>
        <taxon>Ecdysozoa</taxon>
        <taxon>Nematoda</taxon>
        <taxon>Chromadorea</taxon>
        <taxon>Rhabditida</taxon>
        <taxon>Rhabditina</taxon>
        <taxon>Rhabditomorpha</taxon>
        <taxon>Strongyloidea</taxon>
        <taxon>Heterorhabditidae</taxon>
        <taxon>Heterorhabditis</taxon>
    </lineage>
</organism>
<dbReference type="WBParaSite" id="Hba_00870">
    <property type="protein sequence ID" value="Hba_00870"/>
    <property type="gene ID" value="Hba_00870"/>
</dbReference>
<sequence>MGKRKIISKVYPPGYSILLNSLAYATCEDSHFVFFHKHSASFIPLPHYRKRSQCPLVRNCVASYYPKPQSILTVRILLATVWIVPLDSKHQVSYVFSVSSSSTMIALDEKDSLASIIVQHFNISRMFYAENFKIVPSSSNYVVMALPTLVFQDIITDIYPNLNIASDIIVLYDDIFASIIKHRLLNIIALTKVSNRYLTVKDRIHFVSTEEKIKRVRHQYFCRI</sequence>
<dbReference type="Proteomes" id="UP000095283">
    <property type="component" value="Unplaced"/>
</dbReference>